<evidence type="ECO:0000256" key="3">
    <source>
        <dbReference type="ARBA" id="ARBA00012856"/>
    </source>
</evidence>
<keyword evidence="10" id="KW-1185">Reference proteome</keyword>
<evidence type="ECO:0000256" key="7">
    <source>
        <dbReference type="RuleBase" id="RU004474"/>
    </source>
</evidence>
<dbReference type="Gene3D" id="3.40.430.10">
    <property type="entry name" value="Dihydrofolate Reductase, subunit A"/>
    <property type="match status" value="1"/>
</dbReference>
<dbReference type="EMBL" id="CP126969">
    <property type="protein sequence ID" value="WIM68368.1"/>
    <property type="molecule type" value="Genomic_DNA"/>
</dbReference>
<dbReference type="InterPro" id="IPR001796">
    <property type="entry name" value="DHFR_dom"/>
</dbReference>
<dbReference type="InterPro" id="IPR024072">
    <property type="entry name" value="DHFR-like_dom_sf"/>
</dbReference>
<dbReference type="GO" id="GO:0004146">
    <property type="term" value="F:dihydrofolate reductase activity"/>
    <property type="evidence" value="ECO:0007669"/>
    <property type="project" value="UniProtKB-EC"/>
</dbReference>
<keyword evidence="6 9" id="KW-0560">Oxidoreductase</keyword>
<dbReference type="InterPro" id="IPR012259">
    <property type="entry name" value="DHFR"/>
</dbReference>
<comment type="similarity">
    <text evidence="2 7">Belongs to the dihydrofolate reductase family.</text>
</comment>
<dbReference type="CDD" id="cd00209">
    <property type="entry name" value="DHFR"/>
    <property type="match status" value="1"/>
</dbReference>
<keyword evidence="4" id="KW-0554">One-carbon metabolism</keyword>
<organism evidence="9 10">
    <name type="scientific">Corynebacterium breve</name>
    <dbReference type="NCBI Taxonomy" id="3049799"/>
    <lineage>
        <taxon>Bacteria</taxon>
        <taxon>Bacillati</taxon>
        <taxon>Actinomycetota</taxon>
        <taxon>Actinomycetes</taxon>
        <taxon>Mycobacteriales</taxon>
        <taxon>Corynebacteriaceae</taxon>
        <taxon>Corynebacterium</taxon>
    </lineage>
</organism>
<evidence type="ECO:0000256" key="4">
    <source>
        <dbReference type="ARBA" id="ARBA00022563"/>
    </source>
</evidence>
<keyword evidence="5" id="KW-0521">NADP</keyword>
<dbReference type="Pfam" id="PF00186">
    <property type="entry name" value="DHFR_1"/>
    <property type="match status" value="1"/>
</dbReference>
<evidence type="ECO:0000256" key="1">
    <source>
        <dbReference type="ARBA" id="ARBA00004903"/>
    </source>
</evidence>
<dbReference type="PRINTS" id="PR00070">
    <property type="entry name" value="DHFR"/>
</dbReference>
<evidence type="ECO:0000313" key="9">
    <source>
        <dbReference type="EMBL" id="WIM68368.1"/>
    </source>
</evidence>
<dbReference type="PANTHER" id="PTHR48069">
    <property type="entry name" value="DIHYDROFOLATE REDUCTASE"/>
    <property type="match status" value="1"/>
</dbReference>
<dbReference type="PANTHER" id="PTHR48069:SF3">
    <property type="entry name" value="DIHYDROFOLATE REDUCTASE"/>
    <property type="match status" value="1"/>
</dbReference>
<dbReference type="PROSITE" id="PS51330">
    <property type="entry name" value="DHFR_2"/>
    <property type="match status" value="1"/>
</dbReference>
<evidence type="ECO:0000313" key="10">
    <source>
        <dbReference type="Proteomes" id="UP001225598"/>
    </source>
</evidence>
<sequence>MIGAIWAQTLDGVIGDGKGMPWHLSEDLRNFKATTLGSPVVMGRRTWESLPKRPLPGRDNYIVSSREPGYWSDGAFVTSDLPELHTDAWILGGPGLWEAFMGQLDVISITLIDAHLKDYAGQHTVYAPRVPEHEFALMNDSGWMASEKGRLLDSPESAETLRYRFLRYERKVAKDIV</sequence>
<accession>A0ABY8VFU6</accession>
<gene>
    <name evidence="9" type="ORF">QP027_02945</name>
</gene>
<dbReference type="RefSeq" id="WP_284825863.1">
    <property type="nucleotide sequence ID" value="NZ_CP126969.1"/>
</dbReference>
<name>A0ABY8VFU6_9CORY</name>
<comment type="pathway">
    <text evidence="1">Cofactor biosynthesis; tetrahydrofolate biosynthesis; 5,6,7,8-tetrahydrofolate from 7,8-dihydrofolate: step 1/1.</text>
</comment>
<reference evidence="9 10" key="1">
    <citation type="submission" date="2023-05" db="EMBL/GenBank/DDBJ databases">
        <title>Corynebacterium suedekumii sp. nov. and Corynebacterium breve sp. nov. isolated from raw cow's milk.</title>
        <authorList>
            <person name="Baer M.K."/>
            <person name="Mehl L."/>
            <person name="Hellmuth R."/>
            <person name="Marke G."/>
            <person name="Lipski A."/>
        </authorList>
    </citation>
    <scope>NUCLEOTIDE SEQUENCE [LARGE SCALE GENOMIC DNA]</scope>
    <source>
        <strain evidence="9 10">R4</strain>
    </source>
</reference>
<protein>
    <recommendedName>
        <fullName evidence="3">dihydrofolate reductase</fullName>
        <ecNumber evidence="3">1.5.1.3</ecNumber>
    </recommendedName>
</protein>
<proteinExistence type="inferred from homology"/>
<evidence type="ECO:0000256" key="6">
    <source>
        <dbReference type="ARBA" id="ARBA00023002"/>
    </source>
</evidence>
<feature type="domain" description="DHFR" evidence="8">
    <location>
        <begin position="1"/>
        <end position="170"/>
    </location>
</feature>
<dbReference type="InterPro" id="IPR017925">
    <property type="entry name" value="DHFR_CS"/>
</dbReference>
<evidence type="ECO:0000259" key="8">
    <source>
        <dbReference type="PROSITE" id="PS51330"/>
    </source>
</evidence>
<evidence type="ECO:0000256" key="2">
    <source>
        <dbReference type="ARBA" id="ARBA00009539"/>
    </source>
</evidence>
<dbReference type="Proteomes" id="UP001225598">
    <property type="component" value="Chromosome"/>
</dbReference>
<dbReference type="EC" id="1.5.1.3" evidence="3"/>
<evidence type="ECO:0000256" key="5">
    <source>
        <dbReference type="ARBA" id="ARBA00022857"/>
    </source>
</evidence>
<dbReference type="PROSITE" id="PS00075">
    <property type="entry name" value="DHFR_1"/>
    <property type="match status" value="1"/>
</dbReference>
<dbReference type="SUPFAM" id="SSF53597">
    <property type="entry name" value="Dihydrofolate reductase-like"/>
    <property type="match status" value="1"/>
</dbReference>